<dbReference type="AlphaFoldDB" id="A0AAX2H0R9"/>
<protein>
    <submittedName>
        <fullName evidence="3">Uncharacterized protein</fullName>
    </submittedName>
</protein>
<evidence type="ECO:0000256" key="1">
    <source>
        <dbReference type="SAM" id="MobiDB-lite"/>
    </source>
</evidence>
<dbReference type="EMBL" id="LT906449">
    <property type="protein sequence ID" value="SNV11835.1"/>
    <property type="molecule type" value="Genomic_DNA"/>
</dbReference>
<feature type="chain" id="PRO_5043914869" evidence="2">
    <location>
        <begin position="23"/>
        <end position="76"/>
    </location>
</feature>
<organism evidence="3 4">
    <name type="scientific">Capnocytophaga haemolytica</name>
    <dbReference type="NCBI Taxonomy" id="45243"/>
    <lineage>
        <taxon>Bacteria</taxon>
        <taxon>Pseudomonadati</taxon>
        <taxon>Bacteroidota</taxon>
        <taxon>Flavobacteriia</taxon>
        <taxon>Flavobacteriales</taxon>
        <taxon>Flavobacteriaceae</taxon>
        <taxon>Capnocytophaga</taxon>
    </lineage>
</organism>
<evidence type="ECO:0000256" key="2">
    <source>
        <dbReference type="SAM" id="SignalP"/>
    </source>
</evidence>
<feature type="region of interest" description="Disordered" evidence="1">
    <location>
        <begin position="47"/>
        <end position="67"/>
    </location>
</feature>
<evidence type="ECO:0000313" key="4">
    <source>
        <dbReference type="Proteomes" id="UP000215539"/>
    </source>
</evidence>
<proteinExistence type="predicted"/>
<feature type="signal peptide" evidence="2">
    <location>
        <begin position="1"/>
        <end position="22"/>
    </location>
</feature>
<accession>A0AAX2H0R9</accession>
<keyword evidence="2" id="KW-0732">Signal</keyword>
<dbReference type="Proteomes" id="UP000215539">
    <property type="component" value="Chromosome 1"/>
</dbReference>
<reference evidence="3 4" key="1">
    <citation type="submission" date="2017-06" db="EMBL/GenBank/DDBJ databases">
        <authorList>
            <consortium name="Pathogen Informatics"/>
        </authorList>
    </citation>
    <scope>NUCLEOTIDE SEQUENCE [LARGE SCALE GENOMIC DNA]</scope>
    <source>
        <strain evidence="3 4">NCTC12947</strain>
    </source>
</reference>
<name>A0AAX2H0R9_9FLAO</name>
<evidence type="ECO:0000313" key="3">
    <source>
        <dbReference type="EMBL" id="SNV11835.1"/>
    </source>
</evidence>
<sequence>MKRNVFAAVVPLIFSLMVGVNASAQQRNHLTKKVLFVVTSHSKLGNTGKSTGLPQRGGASVGGAHRGGLYGRLCKS</sequence>
<gene>
    <name evidence="3" type="ORF">SAMEA44541418_01468</name>
</gene>